<reference evidence="2" key="1">
    <citation type="submission" date="2022-03" db="EMBL/GenBank/DDBJ databases">
        <title>Genome Identification and Characterization of new species Bdellovibrio reynosense LBG001 sp. nov. from a Mexico soil sample.</title>
        <authorList>
            <person name="Camilli A."/>
            <person name="Ajao Y."/>
            <person name="Guo X."/>
        </authorList>
    </citation>
    <scope>NUCLEOTIDE SEQUENCE</scope>
    <source>
        <strain evidence="2">LBG001</strain>
    </source>
</reference>
<dbReference type="PANTHER" id="PTHR33371:SF4">
    <property type="entry name" value="INTERMEMBRANE PHOSPHOLIPID TRANSPORT SYSTEM BINDING PROTEIN MLAD"/>
    <property type="match status" value="1"/>
</dbReference>
<name>A0ABY4CBU2_9BACT</name>
<dbReference type="Proteomes" id="UP000830116">
    <property type="component" value="Chromosome"/>
</dbReference>
<evidence type="ECO:0000313" key="3">
    <source>
        <dbReference type="Proteomes" id="UP000830116"/>
    </source>
</evidence>
<feature type="domain" description="Mce/MlaD" evidence="1">
    <location>
        <begin position="41"/>
        <end position="117"/>
    </location>
</feature>
<proteinExistence type="predicted"/>
<keyword evidence="3" id="KW-1185">Reference proteome</keyword>
<sequence length="317" mass="34952">MMKVKFNKFERVAGLFVLLAIGGVILTALSAAIKQGWFETKVHYFTTFENADGIHQGTLVQMSGLRAGAVDSVELESDNRIRVGFHVLGKFQDRIRENSTVQLIRPFIIGERVLEVAVGSEQFQPLPDQAHVKSVETVDLMTLMSGKSMNNYLSKLGGILESMQVIVDAFADKSRAESMVRVIDRLDPLMKNLNTMSTEVIKLSKQATKDDGVQKLVGNLAVTTTEINKILPELNNQNPELAKDLAVMTQNLATVTKALGPAVQHVEAELPGASVRLVEALNETVVVLKAMQKSFFMRSSVQEVREEESKRVPANSK</sequence>
<protein>
    <submittedName>
        <fullName evidence="2">MlaD family protein</fullName>
    </submittedName>
</protein>
<dbReference type="InterPro" id="IPR052336">
    <property type="entry name" value="MlaD_Phospholipid_Transporter"/>
</dbReference>
<dbReference type="InterPro" id="IPR003399">
    <property type="entry name" value="Mce/MlaD"/>
</dbReference>
<dbReference type="PANTHER" id="PTHR33371">
    <property type="entry name" value="INTERMEMBRANE PHOSPHOLIPID TRANSPORT SYSTEM BINDING PROTEIN MLAD-RELATED"/>
    <property type="match status" value="1"/>
</dbReference>
<dbReference type="EMBL" id="CP093442">
    <property type="protein sequence ID" value="UOF02184.1"/>
    <property type="molecule type" value="Genomic_DNA"/>
</dbReference>
<gene>
    <name evidence="2" type="ORF">MNR06_04355</name>
</gene>
<evidence type="ECO:0000313" key="2">
    <source>
        <dbReference type="EMBL" id="UOF02184.1"/>
    </source>
</evidence>
<dbReference type="RefSeq" id="WP_243539045.1">
    <property type="nucleotide sequence ID" value="NZ_CP093442.1"/>
</dbReference>
<accession>A0ABY4CBU2</accession>
<dbReference type="Pfam" id="PF02470">
    <property type="entry name" value="MlaD"/>
    <property type="match status" value="1"/>
</dbReference>
<evidence type="ECO:0000259" key="1">
    <source>
        <dbReference type="Pfam" id="PF02470"/>
    </source>
</evidence>
<organism evidence="2 3">
    <name type="scientific">Bdellovibrio reynosensis</name>
    <dbReference type="NCBI Taxonomy" id="2835041"/>
    <lineage>
        <taxon>Bacteria</taxon>
        <taxon>Pseudomonadati</taxon>
        <taxon>Bdellovibrionota</taxon>
        <taxon>Bdellovibrionia</taxon>
        <taxon>Bdellovibrionales</taxon>
        <taxon>Pseudobdellovibrionaceae</taxon>
        <taxon>Bdellovibrio</taxon>
    </lineage>
</organism>